<evidence type="ECO:0000313" key="2">
    <source>
        <dbReference type="EMBL" id="KAL3118419.1"/>
    </source>
</evidence>
<reference evidence="2 3" key="1">
    <citation type="submission" date="2024-10" db="EMBL/GenBank/DDBJ databases">
        <authorList>
            <person name="Kim D."/>
        </authorList>
    </citation>
    <scope>NUCLEOTIDE SEQUENCE [LARGE SCALE GENOMIC DNA]</scope>
    <source>
        <strain evidence="2">BH-2024</strain>
    </source>
</reference>
<evidence type="ECO:0000256" key="1">
    <source>
        <dbReference type="SAM" id="MobiDB-lite"/>
    </source>
</evidence>
<dbReference type="Proteomes" id="UP001620626">
    <property type="component" value="Unassembled WGS sequence"/>
</dbReference>
<protein>
    <submittedName>
        <fullName evidence="2">Uncharacterized protein</fullName>
    </submittedName>
</protein>
<proteinExistence type="predicted"/>
<keyword evidence="3" id="KW-1185">Reference proteome</keyword>
<organism evidence="2 3">
    <name type="scientific">Heterodera trifolii</name>
    <dbReference type="NCBI Taxonomy" id="157864"/>
    <lineage>
        <taxon>Eukaryota</taxon>
        <taxon>Metazoa</taxon>
        <taxon>Ecdysozoa</taxon>
        <taxon>Nematoda</taxon>
        <taxon>Chromadorea</taxon>
        <taxon>Rhabditida</taxon>
        <taxon>Tylenchina</taxon>
        <taxon>Tylenchomorpha</taxon>
        <taxon>Tylenchoidea</taxon>
        <taxon>Heteroderidae</taxon>
        <taxon>Heteroderinae</taxon>
        <taxon>Heterodera</taxon>
    </lineage>
</organism>
<comment type="caution">
    <text evidence="2">The sequence shown here is derived from an EMBL/GenBank/DDBJ whole genome shotgun (WGS) entry which is preliminary data.</text>
</comment>
<dbReference type="EMBL" id="JBICBT010000278">
    <property type="protein sequence ID" value="KAL3118419.1"/>
    <property type="molecule type" value="Genomic_DNA"/>
</dbReference>
<evidence type="ECO:0000313" key="3">
    <source>
        <dbReference type="Proteomes" id="UP001620626"/>
    </source>
</evidence>
<dbReference type="AlphaFoldDB" id="A0ABD2LVZ0"/>
<accession>A0ABD2LVZ0</accession>
<name>A0ABD2LVZ0_9BILA</name>
<sequence length="87" mass="9707">MCRFLHFHVSDLKNLSLNYSARLELLEKLQQSKQHEQLANRVLDKGNTELAVVQVAVSSLKRAMTPSLNTDQTSSSSSSSSSLKEED</sequence>
<feature type="region of interest" description="Disordered" evidence="1">
    <location>
        <begin position="64"/>
        <end position="87"/>
    </location>
</feature>
<gene>
    <name evidence="2" type="ORF">niasHT_005928</name>
</gene>
<feature type="compositionally biased region" description="Low complexity" evidence="1">
    <location>
        <begin position="74"/>
        <end position="87"/>
    </location>
</feature>